<gene>
    <name evidence="2" type="ORF">FNW12_16960</name>
</gene>
<keyword evidence="1" id="KW-1277">Toxin-antitoxin system</keyword>
<name>A0ABY3CF86_9FLAO</name>
<organism evidence="2 3">
    <name type="scientific">Flavobacterium gawalongense</name>
    <dbReference type="NCBI Taxonomy" id="2594432"/>
    <lineage>
        <taxon>Bacteria</taxon>
        <taxon>Pseudomonadati</taxon>
        <taxon>Bacteroidota</taxon>
        <taxon>Flavobacteriia</taxon>
        <taxon>Flavobacteriales</taxon>
        <taxon>Flavobacteriaceae</taxon>
        <taxon>Flavobacterium</taxon>
    </lineage>
</organism>
<keyword evidence="3" id="KW-1185">Reference proteome</keyword>
<evidence type="ECO:0000313" key="2">
    <source>
        <dbReference type="EMBL" id="TRX01663.1"/>
    </source>
</evidence>
<protein>
    <submittedName>
        <fullName evidence="2">Type II toxin-antitoxin system RelE/ParE family toxin</fullName>
    </submittedName>
</protein>
<dbReference type="Gene3D" id="3.30.2310.20">
    <property type="entry name" value="RelE-like"/>
    <property type="match status" value="1"/>
</dbReference>
<sequence length="97" mass="11515">MLNIIWSDDAVDDVLENIDYLEKHWTKKEVDTFSEEIDAVLDKLSVGNLTFKPCGYKNTYEVPIIKQITLYYQVQDNDILLVRFWNNYRNPDNLVIK</sequence>
<evidence type="ECO:0000313" key="3">
    <source>
        <dbReference type="Proteomes" id="UP000318528"/>
    </source>
</evidence>
<evidence type="ECO:0000256" key="1">
    <source>
        <dbReference type="ARBA" id="ARBA00022649"/>
    </source>
</evidence>
<dbReference type="InterPro" id="IPR007712">
    <property type="entry name" value="RelE/ParE_toxin"/>
</dbReference>
<comment type="caution">
    <text evidence="2">The sequence shown here is derived from an EMBL/GenBank/DDBJ whole genome shotgun (WGS) entry which is preliminary data.</text>
</comment>
<proteinExistence type="predicted"/>
<accession>A0ABY3CF86</accession>
<dbReference type="Pfam" id="PF05016">
    <property type="entry name" value="ParE_toxin"/>
    <property type="match status" value="1"/>
</dbReference>
<dbReference type="Proteomes" id="UP000318528">
    <property type="component" value="Unassembled WGS sequence"/>
</dbReference>
<dbReference type="InterPro" id="IPR035093">
    <property type="entry name" value="RelE/ParE_toxin_dom_sf"/>
</dbReference>
<dbReference type="RefSeq" id="WP_144070572.1">
    <property type="nucleotide sequence ID" value="NZ_VJZN01000048.1"/>
</dbReference>
<reference evidence="2 3" key="1">
    <citation type="submission" date="2019-07" db="EMBL/GenBank/DDBJ databases">
        <title>Novel species of Flavobacterium.</title>
        <authorList>
            <person name="Liu Q."/>
            <person name="Xin Y.-H."/>
        </authorList>
    </citation>
    <scope>NUCLEOTIDE SEQUENCE [LARGE SCALE GENOMIC DNA]</scope>
    <source>
        <strain evidence="2 3">GSP39</strain>
    </source>
</reference>
<dbReference type="EMBL" id="VJZN01000048">
    <property type="protein sequence ID" value="TRX01663.1"/>
    <property type="molecule type" value="Genomic_DNA"/>
</dbReference>